<comment type="caution">
    <text evidence="3">The sequence shown here is derived from an EMBL/GenBank/DDBJ whole genome shotgun (WGS) entry which is preliminary data.</text>
</comment>
<gene>
    <name evidence="3" type="ORF">AB6713_09450</name>
</gene>
<evidence type="ECO:0000313" key="3">
    <source>
        <dbReference type="EMBL" id="MEZ0474843.1"/>
    </source>
</evidence>
<accession>A0ABV4HRR1</accession>
<evidence type="ECO:0000313" key="4">
    <source>
        <dbReference type="Proteomes" id="UP001566331"/>
    </source>
</evidence>
<keyword evidence="1" id="KW-0732">Signal</keyword>
<feature type="domain" description="SnoaL-like" evidence="2">
    <location>
        <begin position="37"/>
        <end position="142"/>
    </location>
</feature>
<dbReference type="SUPFAM" id="SSF54427">
    <property type="entry name" value="NTF2-like"/>
    <property type="match status" value="1"/>
</dbReference>
<evidence type="ECO:0000256" key="1">
    <source>
        <dbReference type="SAM" id="SignalP"/>
    </source>
</evidence>
<dbReference type="InterPro" id="IPR032710">
    <property type="entry name" value="NTF2-like_dom_sf"/>
</dbReference>
<dbReference type="PANTHER" id="PTHR41252:SF1">
    <property type="entry name" value="BLR2505 PROTEIN"/>
    <property type="match status" value="1"/>
</dbReference>
<protein>
    <submittedName>
        <fullName evidence="3">Nuclear transport factor 2 family protein</fullName>
    </submittedName>
</protein>
<reference evidence="3 4" key="1">
    <citation type="submission" date="2024-07" db="EMBL/GenBank/DDBJ databases">
        <title>Luteimonas salilacus sp. nov., isolated from the shore soil of Salt Lake in Tibet of China.</title>
        <authorList>
            <person name="Zhang X."/>
            <person name="Li A."/>
        </authorList>
    </citation>
    <scope>NUCLEOTIDE SEQUENCE [LARGE SCALE GENOMIC DNA]</scope>
    <source>
        <strain evidence="3 4">B3-2-R+30</strain>
    </source>
</reference>
<sequence>MKPTSIVLATALLVAPLVAAAGATHRSAEETANLARVERTFADWSTGRGSLFDLLSPDATWTILGPTPSAGTYDRVALQRDVLTPFNVRLASPLVPEVRRLYADGDTVVVLFEASATLRDGGRYENSYAWFLRLRDGLVVEVTAVLDLHAYDAAVEAPVQ</sequence>
<organism evidence="3 4">
    <name type="scientific">Luteimonas salinilitoris</name>
    <dbReference type="NCBI Taxonomy" id="3237697"/>
    <lineage>
        <taxon>Bacteria</taxon>
        <taxon>Pseudomonadati</taxon>
        <taxon>Pseudomonadota</taxon>
        <taxon>Gammaproteobacteria</taxon>
        <taxon>Lysobacterales</taxon>
        <taxon>Lysobacteraceae</taxon>
        <taxon>Luteimonas</taxon>
    </lineage>
</organism>
<dbReference type="InterPro" id="IPR037401">
    <property type="entry name" value="SnoaL-like"/>
</dbReference>
<dbReference type="Pfam" id="PF12680">
    <property type="entry name" value="SnoaL_2"/>
    <property type="match status" value="1"/>
</dbReference>
<proteinExistence type="predicted"/>
<name>A0ABV4HRR1_9GAMM</name>
<feature type="signal peptide" evidence="1">
    <location>
        <begin position="1"/>
        <end position="20"/>
    </location>
</feature>
<dbReference type="Gene3D" id="3.10.450.50">
    <property type="match status" value="1"/>
</dbReference>
<evidence type="ECO:0000259" key="2">
    <source>
        <dbReference type="Pfam" id="PF12680"/>
    </source>
</evidence>
<dbReference type="EMBL" id="JBFWIC010000010">
    <property type="protein sequence ID" value="MEZ0474843.1"/>
    <property type="molecule type" value="Genomic_DNA"/>
</dbReference>
<keyword evidence="4" id="KW-1185">Reference proteome</keyword>
<feature type="chain" id="PRO_5045808101" evidence="1">
    <location>
        <begin position="21"/>
        <end position="160"/>
    </location>
</feature>
<dbReference type="Proteomes" id="UP001566331">
    <property type="component" value="Unassembled WGS sequence"/>
</dbReference>
<dbReference type="PANTHER" id="PTHR41252">
    <property type="entry name" value="BLR2505 PROTEIN"/>
    <property type="match status" value="1"/>
</dbReference>
<dbReference type="RefSeq" id="WP_370564508.1">
    <property type="nucleotide sequence ID" value="NZ_JBFWIB010000008.1"/>
</dbReference>